<keyword evidence="4 9" id="KW-0863">Zinc-finger</keyword>
<evidence type="ECO:0000313" key="12">
    <source>
        <dbReference type="Proteomes" id="UP000094527"/>
    </source>
</evidence>
<name>A0A1D2MHW0_ORCCI</name>
<comment type="subcellular location">
    <subcellularLocation>
        <location evidence="1">Nucleus</location>
    </subcellularLocation>
</comment>
<keyword evidence="3" id="KW-0677">Repeat</keyword>
<dbReference type="OMA" id="QWHANIM"/>
<feature type="domain" description="C2H2-type" evidence="10">
    <location>
        <begin position="309"/>
        <end position="339"/>
    </location>
</feature>
<evidence type="ECO:0000256" key="1">
    <source>
        <dbReference type="ARBA" id="ARBA00004123"/>
    </source>
</evidence>
<feature type="domain" description="C2H2-type" evidence="10">
    <location>
        <begin position="250"/>
        <end position="278"/>
    </location>
</feature>
<dbReference type="Pfam" id="PF12171">
    <property type="entry name" value="zf-C2H2_jaz"/>
    <property type="match status" value="1"/>
</dbReference>
<dbReference type="InterPro" id="IPR036236">
    <property type="entry name" value="Znf_C2H2_sf"/>
</dbReference>
<evidence type="ECO:0000256" key="9">
    <source>
        <dbReference type="PROSITE-ProRule" id="PRU00042"/>
    </source>
</evidence>
<accession>A0A1D2MHW0</accession>
<evidence type="ECO:0000256" key="6">
    <source>
        <dbReference type="ARBA" id="ARBA00023015"/>
    </source>
</evidence>
<feature type="domain" description="C2H2-type" evidence="10">
    <location>
        <begin position="222"/>
        <end position="249"/>
    </location>
</feature>
<dbReference type="PANTHER" id="PTHR47772:SF13">
    <property type="entry name" value="GASTRULA ZINC FINGER PROTEIN XLCGF49.1-LIKE-RELATED"/>
    <property type="match status" value="1"/>
</dbReference>
<dbReference type="GO" id="GO:0005634">
    <property type="term" value="C:nucleus"/>
    <property type="evidence" value="ECO:0007669"/>
    <property type="project" value="UniProtKB-SubCell"/>
</dbReference>
<organism evidence="11 12">
    <name type="scientific">Orchesella cincta</name>
    <name type="common">Springtail</name>
    <name type="synonym">Podura cincta</name>
    <dbReference type="NCBI Taxonomy" id="48709"/>
    <lineage>
        <taxon>Eukaryota</taxon>
        <taxon>Metazoa</taxon>
        <taxon>Ecdysozoa</taxon>
        <taxon>Arthropoda</taxon>
        <taxon>Hexapoda</taxon>
        <taxon>Collembola</taxon>
        <taxon>Entomobryomorpha</taxon>
        <taxon>Entomobryoidea</taxon>
        <taxon>Orchesellidae</taxon>
        <taxon>Orchesellinae</taxon>
        <taxon>Orchesella</taxon>
    </lineage>
</organism>
<feature type="domain" description="C2H2-type" evidence="10">
    <location>
        <begin position="372"/>
        <end position="397"/>
    </location>
</feature>
<keyword evidence="2" id="KW-0479">Metal-binding</keyword>
<dbReference type="AlphaFoldDB" id="A0A1D2MHW0"/>
<dbReference type="SUPFAM" id="SSF57667">
    <property type="entry name" value="beta-beta-alpha zinc fingers"/>
    <property type="match status" value="6"/>
</dbReference>
<keyword evidence="8" id="KW-0539">Nucleus</keyword>
<dbReference type="GO" id="GO:0008270">
    <property type="term" value="F:zinc ion binding"/>
    <property type="evidence" value="ECO:0007669"/>
    <property type="project" value="UniProtKB-KW"/>
</dbReference>
<evidence type="ECO:0000256" key="4">
    <source>
        <dbReference type="ARBA" id="ARBA00022771"/>
    </source>
</evidence>
<keyword evidence="5" id="KW-0862">Zinc</keyword>
<keyword evidence="7" id="KW-0804">Transcription</keyword>
<feature type="domain" description="C2H2-type" evidence="10">
    <location>
        <begin position="75"/>
        <end position="103"/>
    </location>
</feature>
<protein>
    <submittedName>
        <fullName evidence="11">Putative zinc finger protein</fullName>
    </submittedName>
</protein>
<feature type="domain" description="C2H2-type" evidence="10">
    <location>
        <begin position="162"/>
        <end position="190"/>
    </location>
</feature>
<evidence type="ECO:0000313" key="11">
    <source>
        <dbReference type="EMBL" id="ODM92590.1"/>
    </source>
</evidence>
<proteinExistence type="predicted"/>
<dbReference type="InterPro" id="IPR050636">
    <property type="entry name" value="C2H2-ZF_domain-containing"/>
</dbReference>
<dbReference type="SMART" id="SM00355">
    <property type="entry name" value="ZnF_C2H2"/>
    <property type="match status" value="12"/>
</dbReference>
<evidence type="ECO:0000256" key="2">
    <source>
        <dbReference type="ARBA" id="ARBA00022723"/>
    </source>
</evidence>
<dbReference type="PANTHER" id="PTHR47772">
    <property type="entry name" value="ZINC FINGER PROTEIN 200"/>
    <property type="match status" value="1"/>
</dbReference>
<gene>
    <name evidence="11" type="ORF">Ocin01_14086</name>
</gene>
<dbReference type="OrthoDB" id="1095242at2759"/>
<dbReference type="InterPro" id="IPR022755">
    <property type="entry name" value="Znf_C2H2_jaz"/>
</dbReference>
<evidence type="ECO:0000256" key="7">
    <source>
        <dbReference type="ARBA" id="ARBA00023163"/>
    </source>
</evidence>
<comment type="caution">
    <text evidence="11">The sequence shown here is derived from an EMBL/GenBank/DDBJ whole genome shotgun (WGS) entry which is preliminary data.</text>
</comment>
<dbReference type="PROSITE" id="PS50157">
    <property type="entry name" value="ZINC_FINGER_C2H2_2"/>
    <property type="match status" value="10"/>
</dbReference>
<dbReference type="PROSITE" id="PS00028">
    <property type="entry name" value="ZINC_FINGER_C2H2_1"/>
    <property type="match status" value="10"/>
</dbReference>
<feature type="domain" description="C2H2-type" evidence="10">
    <location>
        <begin position="344"/>
        <end position="371"/>
    </location>
</feature>
<feature type="domain" description="C2H2-type" evidence="10">
    <location>
        <begin position="47"/>
        <end position="74"/>
    </location>
</feature>
<dbReference type="Proteomes" id="UP000094527">
    <property type="component" value="Unassembled WGS sequence"/>
</dbReference>
<keyword evidence="6" id="KW-0805">Transcription regulation</keyword>
<evidence type="ECO:0000256" key="5">
    <source>
        <dbReference type="ARBA" id="ARBA00022833"/>
    </source>
</evidence>
<dbReference type="EMBL" id="LJIJ01001194">
    <property type="protein sequence ID" value="ODM92590.1"/>
    <property type="molecule type" value="Genomic_DNA"/>
</dbReference>
<evidence type="ECO:0000256" key="3">
    <source>
        <dbReference type="ARBA" id="ARBA00022737"/>
    </source>
</evidence>
<dbReference type="InterPro" id="IPR013087">
    <property type="entry name" value="Znf_C2H2_type"/>
</dbReference>
<dbReference type="Gene3D" id="3.30.160.60">
    <property type="entry name" value="Classic Zinc Finger"/>
    <property type="match status" value="9"/>
</dbReference>
<keyword evidence="12" id="KW-1185">Reference proteome</keyword>
<dbReference type="STRING" id="48709.A0A1D2MHW0"/>
<dbReference type="Pfam" id="PF00096">
    <property type="entry name" value="zf-C2H2"/>
    <property type="match status" value="2"/>
</dbReference>
<feature type="domain" description="C2H2-type" evidence="10">
    <location>
        <begin position="104"/>
        <end position="132"/>
    </location>
</feature>
<reference evidence="11 12" key="1">
    <citation type="journal article" date="2016" name="Genome Biol. Evol.">
        <title>Gene Family Evolution Reflects Adaptation to Soil Environmental Stressors in the Genome of the Collembolan Orchesella cincta.</title>
        <authorList>
            <person name="Faddeeva-Vakhrusheva A."/>
            <person name="Derks M.F."/>
            <person name="Anvar S.Y."/>
            <person name="Agamennone V."/>
            <person name="Suring W."/>
            <person name="Smit S."/>
            <person name="van Straalen N.M."/>
            <person name="Roelofs D."/>
        </authorList>
    </citation>
    <scope>NUCLEOTIDE SEQUENCE [LARGE SCALE GENOMIC DNA]</scope>
    <source>
        <tissue evidence="11">Mixed pool</tissue>
    </source>
</reference>
<feature type="domain" description="C2H2-type" evidence="10">
    <location>
        <begin position="281"/>
        <end position="308"/>
    </location>
</feature>
<sequence>MFLKTKRNSSESLIQNTNKRSRLINRDACATPSNIGIPRVPRHIKIVNCAICAKQYWSQQALAYHMKSHTNERPYKCEPCERDFKCQTSLQSHHRHKHSKEKPFSCCYCPATFVTSRNLTSHTRVIHTKDPSTRQKCNICHKILASSYLPTHMQWHANIMPFSCIICDKKFHSKGNLQIHIRSNHLLERPYPCSKCPATFPLRFGRKHHTLRVHKPEEWYTKECAICSKMLHSEYELNIHMTSHTGEKHFKCSICGIRYGSNSSLKLHHEAVHGGGRQASRLCIMCDKRFRNMGALNLHMLVHTKERPFWCNLCPSSFCTKSKLRQHVRESKVHNNIEGKPLVKFCIMCDKGFANSAGFNAHIFLHTREKPFWCEQCTSSYCRNDRLKMHVQRTHAE</sequence>
<dbReference type="Pfam" id="PF13912">
    <property type="entry name" value="zf-C2H2_6"/>
    <property type="match status" value="2"/>
</dbReference>
<evidence type="ECO:0000259" key="10">
    <source>
        <dbReference type="PROSITE" id="PS50157"/>
    </source>
</evidence>
<evidence type="ECO:0000256" key="8">
    <source>
        <dbReference type="ARBA" id="ARBA00023242"/>
    </source>
</evidence>